<feature type="repeat" description="RCC1" evidence="3">
    <location>
        <begin position="379"/>
        <end position="445"/>
    </location>
</feature>
<feature type="region of interest" description="Disordered" evidence="4">
    <location>
        <begin position="617"/>
        <end position="638"/>
    </location>
</feature>
<dbReference type="OrthoDB" id="61110at2759"/>
<proteinExistence type="predicted"/>
<dbReference type="PROSITE" id="PS00626">
    <property type="entry name" value="RCC1_2"/>
    <property type="match status" value="2"/>
</dbReference>
<feature type="repeat" description="RCC1" evidence="3">
    <location>
        <begin position="257"/>
        <end position="320"/>
    </location>
</feature>
<feature type="region of interest" description="Disordered" evidence="4">
    <location>
        <begin position="113"/>
        <end position="180"/>
    </location>
</feature>
<organism evidence="6 7">
    <name type="scientific">Volvox reticuliferus</name>
    <dbReference type="NCBI Taxonomy" id="1737510"/>
    <lineage>
        <taxon>Eukaryota</taxon>
        <taxon>Viridiplantae</taxon>
        <taxon>Chlorophyta</taxon>
        <taxon>core chlorophytes</taxon>
        <taxon>Chlorophyceae</taxon>
        <taxon>CS clade</taxon>
        <taxon>Chlamydomonadales</taxon>
        <taxon>Volvocaceae</taxon>
        <taxon>Volvox</taxon>
    </lineage>
</organism>
<keyword evidence="1" id="KW-0344">Guanine-nucleotide releasing factor</keyword>
<reference evidence="6" key="1">
    <citation type="journal article" date="2021" name="Proc. Natl. Acad. Sci. U.S.A.">
        <title>Three genomes in the algal genus Volvox reveal the fate of a haploid sex-determining region after a transition to homothallism.</title>
        <authorList>
            <person name="Yamamoto K."/>
            <person name="Hamaji T."/>
            <person name="Kawai-Toyooka H."/>
            <person name="Matsuzaki R."/>
            <person name="Takahashi F."/>
            <person name="Nishimura Y."/>
            <person name="Kawachi M."/>
            <person name="Noguchi H."/>
            <person name="Minakuchi Y."/>
            <person name="Umen J.G."/>
            <person name="Toyoda A."/>
            <person name="Nozaki H."/>
        </authorList>
    </citation>
    <scope>NUCLEOTIDE SEQUENCE</scope>
    <source>
        <strain evidence="6">NIES-3786</strain>
    </source>
</reference>
<name>A0A8J4FIL9_9CHLO</name>
<evidence type="ECO:0000256" key="4">
    <source>
        <dbReference type="SAM" id="MobiDB-lite"/>
    </source>
</evidence>
<dbReference type="Gene3D" id="2.130.10.30">
    <property type="entry name" value="Regulator of chromosome condensation 1/beta-lactamase-inhibitor protein II"/>
    <property type="match status" value="1"/>
</dbReference>
<feature type="repeat" description="RCC1" evidence="3">
    <location>
        <begin position="446"/>
        <end position="499"/>
    </location>
</feature>
<dbReference type="EMBL" id="BNCP01000009">
    <property type="protein sequence ID" value="GIL76672.1"/>
    <property type="molecule type" value="Genomic_DNA"/>
</dbReference>
<dbReference type="PROSITE" id="PS50012">
    <property type="entry name" value="RCC1_3"/>
    <property type="match status" value="6"/>
</dbReference>
<gene>
    <name evidence="6" type="ORF">Vretifemale_6231</name>
</gene>
<feature type="repeat" description="RCC1" evidence="3">
    <location>
        <begin position="500"/>
        <end position="556"/>
    </location>
</feature>
<evidence type="ECO:0000256" key="1">
    <source>
        <dbReference type="ARBA" id="ARBA00022658"/>
    </source>
</evidence>
<dbReference type="InterPro" id="IPR051553">
    <property type="entry name" value="Ran_GTPase-activating"/>
</dbReference>
<dbReference type="InterPro" id="IPR009091">
    <property type="entry name" value="RCC1/BLIP-II"/>
</dbReference>
<sequence length="638" mass="67814">MLGGAVLGQEYMARNKAVAQTPGAPIPASAAIFHYVMPVLHKQNCDTGGGKSGANNIVTNNFPFQLWSVGQNFFRRSDSKILSDIYLYLFWMLLENFYINKFVFCGRMPQGVKPGKSKAAAEPDGDNDKHEPVAKVTSSVETRATRGTKRRMQAEAEPASSTSTITSEQPSAKRHRAAARARKPLSFFPGQLSQDLFMFGTNGFGALGLGDPDVVDDAAASEKRTKIPRPKLPVLEEVKFVYVACGGMHTVALTADGDIYTWGANDEGALGRKTSGTFWENEPEDVKGDSFIPGQAHLPNGLKAVQVAAGDGFTFAVGTDGHLYGCGQFKDELGALSGFTPDVKIQGLLTLIWTPQTPRDRIKELKCGARHAVILTRRGDVLTWGCGSQGQLGRVKPYNQATEYQPTAAELFKPTEIAHLEALLGNTMVCNIACGGYNTFAIGENGAVVAWGLNNSGQLGIANDSIDNVIRWEPVAVNSLKGVTHIAGGEKHTLALTKGGILLSFGASVYGMLGRRDVDANANEVHVEPTPVDGLDGIKVEGIAAGTNVSACITADGDAWFWGSNTNLQLAKGPNDDDEPLPKRMGRVKDFGYRSVSFVCFGGQHAALLAGPKREVAPGGVAGPISSTGAAPSKAPPH</sequence>
<dbReference type="PROSITE" id="PS00625">
    <property type="entry name" value="RCC1_1"/>
    <property type="match status" value="1"/>
</dbReference>
<protein>
    <recommendedName>
        <fullName evidence="5">RCC1-like domain-containing protein</fullName>
    </recommendedName>
</protein>
<dbReference type="Proteomes" id="UP000747110">
    <property type="component" value="Unassembled WGS sequence"/>
</dbReference>
<evidence type="ECO:0000313" key="7">
    <source>
        <dbReference type="Proteomes" id="UP000747110"/>
    </source>
</evidence>
<dbReference type="PRINTS" id="PR00633">
    <property type="entry name" value="RCCNDNSATION"/>
</dbReference>
<dbReference type="Pfam" id="PF25390">
    <property type="entry name" value="WD40_RLD"/>
    <property type="match status" value="1"/>
</dbReference>
<dbReference type="InterPro" id="IPR058923">
    <property type="entry name" value="RCC1-like_dom"/>
</dbReference>
<dbReference type="SUPFAM" id="SSF50985">
    <property type="entry name" value="RCC1/BLIP-II"/>
    <property type="match status" value="1"/>
</dbReference>
<comment type="caution">
    <text evidence="6">The sequence shown here is derived from an EMBL/GenBank/DDBJ whole genome shotgun (WGS) entry which is preliminary data.</text>
</comment>
<evidence type="ECO:0000313" key="6">
    <source>
        <dbReference type="EMBL" id="GIL76672.1"/>
    </source>
</evidence>
<evidence type="ECO:0000259" key="5">
    <source>
        <dbReference type="Pfam" id="PF25390"/>
    </source>
</evidence>
<dbReference type="GO" id="GO:0005737">
    <property type="term" value="C:cytoplasm"/>
    <property type="evidence" value="ECO:0007669"/>
    <property type="project" value="TreeGrafter"/>
</dbReference>
<evidence type="ECO:0000256" key="2">
    <source>
        <dbReference type="ARBA" id="ARBA00022737"/>
    </source>
</evidence>
<feature type="repeat" description="RCC1" evidence="3">
    <location>
        <begin position="194"/>
        <end position="256"/>
    </location>
</feature>
<feature type="compositionally biased region" description="Polar residues" evidence="4">
    <location>
        <begin position="159"/>
        <end position="170"/>
    </location>
</feature>
<dbReference type="GO" id="GO:0005085">
    <property type="term" value="F:guanyl-nucleotide exchange factor activity"/>
    <property type="evidence" value="ECO:0007669"/>
    <property type="project" value="TreeGrafter"/>
</dbReference>
<dbReference type="PANTHER" id="PTHR45982:SF1">
    <property type="entry name" value="REGULATOR OF CHROMOSOME CONDENSATION"/>
    <property type="match status" value="1"/>
</dbReference>
<feature type="domain" description="RCC1-like" evidence="5">
    <location>
        <begin position="195"/>
        <end position="607"/>
    </location>
</feature>
<keyword evidence="2" id="KW-0677">Repeat</keyword>
<dbReference type="AlphaFoldDB" id="A0A8J4FIL9"/>
<accession>A0A8J4FIL9</accession>
<dbReference type="InterPro" id="IPR000408">
    <property type="entry name" value="Reg_chr_condens"/>
</dbReference>
<dbReference type="PANTHER" id="PTHR45982">
    <property type="entry name" value="REGULATOR OF CHROMOSOME CONDENSATION"/>
    <property type="match status" value="1"/>
</dbReference>
<keyword evidence="7" id="KW-1185">Reference proteome</keyword>
<feature type="repeat" description="RCC1" evidence="3">
    <location>
        <begin position="557"/>
        <end position="612"/>
    </location>
</feature>
<evidence type="ECO:0000256" key="3">
    <source>
        <dbReference type="PROSITE-ProRule" id="PRU00235"/>
    </source>
</evidence>